<proteinExistence type="predicted"/>
<dbReference type="Pfam" id="PF13975">
    <property type="entry name" value="gag-asp_proteas"/>
    <property type="match status" value="1"/>
</dbReference>
<name>A0A8S0PYB9_OLEEU</name>
<evidence type="ECO:0000313" key="1">
    <source>
        <dbReference type="EMBL" id="CAA2959043.1"/>
    </source>
</evidence>
<dbReference type="PANTHER" id="PTHR12917:SF18">
    <property type="entry name" value="DNA DAMAGE-INDUCIBLE PROTEIN 1-LIKE"/>
    <property type="match status" value="1"/>
</dbReference>
<protein>
    <submittedName>
        <fullName evidence="1">Uncharacterized protein</fullName>
    </submittedName>
</protein>
<dbReference type="Gramene" id="OE9A080651T1">
    <property type="protein sequence ID" value="OE9A080651C1"/>
    <property type="gene ID" value="OE9A080651"/>
</dbReference>
<keyword evidence="2" id="KW-1185">Reference proteome</keyword>
<comment type="caution">
    <text evidence="1">The sequence shown here is derived from an EMBL/GenBank/DDBJ whole genome shotgun (WGS) entry which is preliminary data.</text>
</comment>
<evidence type="ECO:0000313" key="2">
    <source>
        <dbReference type="Proteomes" id="UP000594638"/>
    </source>
</evidence>
<dbReference type="OrthoDB" id="1939491at2759"/>
<dbReference type="Gene3D" id="2.40.70.10">
    <property type="entry name" value="Acid Proteases"/>
    <property type="match status" value="1"/>
</dbReference>
<reference evidence="1 2" key="1">
    <citation type="submission" date="2019-12" db="EMBL/GenBank/DDBJ databases">
        <authorList>
            <person name="Alioto T."/>
            <person name="Alioto T."/>
            <person name="Gomez Garrido J."/>
        </authorList>
    </citation>
    <scope>NUCLEOTIDE SEQUENCE [LARGE SCALE GENOMIC DNA]</scope>
</reference>
<dbReference type="EMBL" id="CACTIH010000302">
    <property type="protein sequence ID" value="CAA2959043.1"/>
    <property type="molecule type" value="Genomic_DNA"/>
</dbReference>
<dbReference type="CDD" id="cd00303">
    <property type="entry name" value="retropepsin_like"/>
    <property type="match status" value="1"/>
</dbReference>
<dbReference type="InterPro" id="IPR021109">
    <property type="entry name" value="Peptidase_aspartic_dom_sf"/>
</dbReference>
<dbReference type="Proteomes" id="UP000594638">
    <property type="component" value="Unassembled WGS sequence"/>
</dbReference>
<dbReference type="AlphaFoldDB" id="A0A8S0PYB9"/>
<dbReference type="SUPFAM" id="SSF50630">
    <property type="entry name" value="Acid proteases"/>
    <property type="match status" value="1"/>
</dbReference>
<gene>
    <name evidence="1" type="ORF">OLEA9_A080651</name>
</gene>
<accession>A0A8S0PYB9</accession>
<sequence length="130" mass="14284">MYIDVKINEKPIRAMVDIGATHNYLACTEVERLELVLEKGSEKVKAINSAAQPIARVAKSVLIKVGAFEGRTNLSAVQMDDFKLILGLKFLRDIKTAVLPYSDSLMMMGNKPCVIPTQVGRMGKKSISAM</sequence>
<organism evidence="1 2">
    <name type="scientific">Olea europaea subsp. europaea</name>
    <dbReference type="NCBI Taxonomy" id="158383"/>
    <lineage>
        <taxon>Eukaryota</taxon>
        <taxon>Viridiplantae</taxon>
        <taxon>Streptophyta</taxon>
        <taxon>Embryophyta</taxon>
        <taxon>Tracheophyta</taxon>
        <taxon>Spermatophyta</taxon>
        <taxon>Magnoliopsida</taxon>
        <taxon>eudicotyledons</taxon>
        <taxon>Gunneridae</taxon>
        <taxon>Pentapetalae</taxon>
        <taxon>asterids</taxon>
        <taxon>lamiids</taxon>
        <taxon>Lamiales</taxon>
        <taxon>Oleaceae</taxon>
        <taxon>Oleeae</taxon>
        <taxon>Olea</taxon>
    </lineage>
</organism>
<dbReference type="PANTHER" id="PTHR12917">
    <property type="entry name" value="ASPARTYL PROTEASE DDI-RELATED"/>
    <property type="match status" value="1"/>
</dbReference>